<protein>
    <submittedName>
        <fullName evidence="2">Uncharacterized protein</fullName>
    </submittedName>
</protein>
<organism evidence="2 3">
    <name type="scientific">Zymoseptoria tritici ST99CH_1E4</name>
    <dbReference type="NCBI Taxonomy" id="1276532"/>
    <lineage>
        <taxon>Eukaryota</taxon>
        <taxon>Fungi</taxon>
        <taxon>Dikarya</taxon>
        <taxon>Ascomycota</taxon>
        <taxon>Pezizomycotina</taxon>
        <taxon>Dothideomycetes</taxon>
        <taxon>Dothideomycetidae</taxon>
        <taxon>Mycosphaerellales</taxon>
        <taxon>Mycosphaerellaceae</taxon>
        <taxon>Zymoseptoria</taxon>
    </lineage>
</organism>
<keyword evidence="1" id="KW-1133">Transmembrane helix</keyword>
<keyword evidence="1" id="KW-0472">Membrane</keyword>
<accession>A0A2H1GIP4</accession>
<evidence type="ECO:0000313" key="3">
    <source>
        <dbReference type="Proteomes" id="UP000245764"/>
    </source>
</evidence>
<dbReference type="EMBL" id="LT854258">
    <property type="protein sequence ID" value="SMR53430.1"/>
    <property type="molecule type" value="Genomic_DNA"/>
</dbReference>
<name>A0A2H1GIP4_ZYMTR</name>
<reference evidence="3" key="1">
    <citation type="submission" date="2017-05" db="EMBL/GenBank/DDBJ databases">
        <authorList>
            <person name="Song R."/>
            <person name="Chenine A.L."/>
            <person name="Ruprecht R.M."/>
        </authorList>
    </citation>
    <scope>NUCLEOTIDE SEQUENCE [LARGE SCALE GENOMIC DNA]</scope>
</reference>
<sequence length="192" mass="22345">MSSIILTARRCSYESLLSRNPAQTFGGHGVRPVPFLPFQHRTQSFAFSTTRVCKWKGIRATHRSLMQKKWEQEILDTERKIRDPDKKERAIGRLLAQRAIFEALDKVGFWNSPLIMYRLIRAYIHFAKLCRQGPREEMTQYQKFLIVAFPASHMVMIGILCIVYYVYGPRRLDQTGAEGERPTASQTYLRST</sequence>
<proteinExistence type="predicted"/>
<gene>
    <name evidence="2" type="ORF">ZT1E4_G6574</name>
</gene>
<evidence type="ECO:0000313" key="2">
    <source>
        <dbReference type="EMBL" id="SMR53430.1"/>
    </source>
</evidence>
<dbReference type="AlphaFoldDB" id="A0A2H1GIP4"/>
<feature type="transmembrane region" description="Helical" evidence="1">
    <location>
        <begin position="144"/>
        <end position="167"/>
    </location>
</feature>
<keyword evidence="1" id="KW-0812">Transmembrane</keyword>
<dbReference type="Proteomes" id="UP000245764">
    <property type="component" value="Chromosome 6"/>
</dbReference>
<evidence type="ECO:0000256" key="1">
    <source>
        <dbReference type="SAM" id="Phobius"/>
    </source>
</evidence>